<keyword evidence="3" id="KW-0808">Transferase</keyword>
<dbReference type="GO" id="GO:0018104">
    <property type="term" value="P:peptidoglycan-protein cross-linking"/>
    <property type="evidence" value="ECO:0007669"/>
    <property type="project" value="TreeGrafter"/>
</dbReference>
<dbReference type="PROSITE" id="PS52029">
    <property type="entry name" value="LD_TPASE"/>
    <property type="match status" value="1"/>
</dbReference>
<dbReference type="GO" id="GO:0005576">
    <property type="term" value="C:extracellular region"/>
    <property type="evidence" value="ECO:0007669"/>
    <property type="project" value="TreeGrafter"/>
</dbReference>
<dbReference type="GO" id="GO:0071972">
    <property type="term" value="F:peptidoglycan L,D-transpeptidase activity"/>
    <property type="evidence" value="ECO:0007669"/>
    <property type="project" value="TreeGrafter"/>
</dbReference>
<dbReference type="Gene3D" id="2.40.440.10">
    <property type="entry name" value="L,D-transpeptidase catalytic domain-like"/>
    <property type="match status" value="1"/>
</dbReference>
<protein>
    <submittedName>
        <fullName evidence="10">L,D-transpeptidase</fullName>
    </submittedName>
</protein>
<organism evidence="10 13">
    <name type="scientific">Legionella taurinensis</name>
    <dbReference type="NCBI Taxonomy" id="70611"/>
    <lineage>
        <taxon>Bacteria</taxon>
        <taxon>Pseudomonadati</taxon>
        <taxon>Pseudomonadota</taxon>
        <taxon>Gammaproteobacteria</taxon>
        <taxon>Legionellales</taxon>
        <taxon>Legionellaceae</taxon>
        <taxon>Legionella</taxon>
    </lineage>
</organism>
<dbReference type="Proteomes" id="UP000306421">
    <property type="component" value="Unassembled WGS sequence"/>
</dbReference>
<comment type="caution">
    <text evidence="10">The sequence shown here is derived from an EMBL/GenBank/DDBJ whole genome shotgun (WGS) entry which is preliminary data.</text>
</comment>
<dbReference type="CDD" id="cd16913">
    <property type="entry name" value="YkuD_like"/>
    <property type="match status" value="1"/>
</dbReference>
<dbReference type="GO" id="GO:0071555">
    <property type="term" value="P:cell wall organization"/>
    <property type="evidence" value="ECO:0007669"/>
    <property type="project" value="UniProtKB-UniRule"/>
</dbReference>
<evidence type="ECO:0000256" key="6">
    <source>
        <dbReference type="ARBA" id="ARBA00023316"/>
    </source>
</evidence>
<dbReference type="Proteomes" id="UP000251035">
    <property type="component" value="Unassembled WGS sequence"/>
</dbReference>
<dbReference type="EMBL" id="QCXM01000007">
    <property type="protein sequence ID" value="PUT47282.1"/>
    <property type="molecule type" value="Genomic_DNA"/>
</dbReference>
<keyword evidence="6 7" id="KW-0961">Cell wall biogenesis/degradation</keyword>
<keyword evidence="4 7" id="KW-0133">Cell shape</keyword>
<evidence type="ECO:0000313" key="11">
    <source>
        <dbReference type="EMBL" id="TID44786.1"/>
    </source>
</evidence>
<reference evidence="9 12" key="1">
    <citation type="submission" date="2018-04" db="EMBL/GenBank/DDBJ databases">
        <title>Whole genome sequence comparison of clinical and drinking water Legionella pneumophila isolates associated with the Flint Water Crisis.</title>
        <authorList>
            <person name="Garner E."/>
            <person name="Brown C."/>
            <person name="Schwake O."/>
            <person name="Coil D."/>
            <person name="Jospin G."/>
            <person name="Eisen J."/>
            <person name="Edwards M."/>
            <person name="Pruden A."/>
        </authorList>
    </citation>
    <scope>NUCLEOTIDE SEQUENCE [LARGE SCALE GENOMIC DNA]</scope>
    <source>
        <strain evidence="9 12">Genessee03</strain>
    </source>
</reference>
<evidence type="ECO:0000256" key="5">
    <source>
        <dbReference type="ARBA" id="ARBA00022984"/>
    </source>
</evidence>
<dbReference type="UniPathway" id="UPA00219"/>
<comment type="similarity">
    <text evidence="2">Belongs to the YkuD family.</text>
</comment>
<evidence type="ECO:0000256" key="3">
    <source>
        <dbReference type="ARBA" id="ARBA00022679"/>
    </source>
</evidence>
<evidence type="ECO:0000313" key="14">
    <source>
        <dbReference type="Proteomes" id="UP000306421"/>
    </source>
</evidence>
<sequence>MKKLLVVGPMCVLVAGCGSMDRSTVVVDDAGYTHHTLSMAADRKGVAHFPETRPATGKKVFIFDPKATAWAAYDAQGNRIKTGSASGGKDFCEDVGRGCRTVTGTFRVYSKKGPECTSSIYPIETGGGAKMPYCMHFHGGYSIHAAYEVPNYNASHGCVRVLPSAAKWLNENFIDIGTTVIVKPY</sequence>
<dbReference type="SUPFAM" id="SSF141523">
    <property type="entry name" value="L,D-transpeptidase catalytic domain-like"/>
    <property type="match status" value="1"/>
</dbReference>
<keyword evidence="12" id="KW-1185">Reference proteome</keyword>
<reference evidence="10 13" key="3">
    <citation type="submission" date="2018-09" db="EMBL/GenBank/DDBJ databases">
        <title>Draft genome sequences of Legionella taurinensis isolated from water samples.</title>
        <authorList>
            <person name="Chakeri A."/>
            <person name="Allerberger F."/>
            <person name="Kundi M."/>
            <person name="Ruppitsch W."/>
            <person name="Schmid D."/>
        </authorList>
    </citation>
    <scope>NUCLEOTIDE SEQUENCE [LARGE SCALE GENOMIC DNA]</scope>
    <source>
        <strain evidence="10 13">4570-18-6</strain>
    </source>
</reference>
<feature type="active site" description="Nucleophile" evidence="7">
    <location>
        <position position="158"/>
    </location>
</feature>
<dbReference type="GO" id="GO:0008360">
    <property type="term" value="P:regulation of cell shape"/>
    <property type="evidence" value="ECO:0007669"/>
    <property type="project" value="UniProtKB-UniRule"/>
</dbReference>
<name>A0A3A5LAQ9_9GAMM</name>
<dbReference type="Proteomes" id="UP000270757">
    <property type="component" value="Unassembled WGS sequence"/>
</dbReference>
<dbReference type="InterPro" id="IPR050979">
    <property type="entry name" value="LD-transpeptidase"/>
</dbReference>
<feature type="active site" description="Proton donor/acceptor" evidence="7">
    <location>
        <position position="144"/>
    </location>
</feature>
<feature type="domain" description="L,D-TPase catalytic" evidence="8">
    <location>
        <begin position="59"/>
        <end position="183"/>
    </location>
</feature>
<evidence type="ECO:0000256" key="2">
    <source>
        <dbReference type="ARBA" id="ARBA00005992"/>
    </source>
</evidence>
<dbReference type="RefSeq" id="WP_108291793.1">
    <property type="nucleotide sequence ID" value="NZ_CAAAIR010000002.1"/>
</dbReference>
<dbReference type="EMBL" id="QZWB01000003">
    <property type="protein sequence ID" value="RJT48277.1"/>
    <property type="molecule type" value="Genomic_DNA"/>
</dbReference>
<dbReference type="GO" id="GO:0016740">
    <property type="term" value="F:transferase activity"/>
    <property type="evidence" value="ECO:0007669"/>
    <property type="project" value="UniProtKB-KW"/>
</dbReference>
<dbReference type="EMBL" id="QFGG01000003">
    <property type="protein sequence ID" value="TID44786.1"/>
    <property type="molecule type" value="Genomic_DNA"/>
</dbReference>
<dbReference type="GeneID" id="48947203"/>
<reference evidence="11 14" key="2">
    <citation type="submission" date="2018-04" db="EMBL/GenBank/DDBJ databases">
        <title>Whole genome sequence comparison of clinical and drinking water Legionella pneumophila isolates.</title>
        <authorList>
            <person name="Garner E."/>
        </authorList>
    </citation>
    <scope>NUCLEOTIDE SEQUENCE [LARGE SCALE GENOMIC DNA]</scope>
    <source>
        <strain evidence="11 14">WH02</strain>
    </source>
</reference>
<evidence type="ECO:0000256" key="7">
    <source>
        <dbReference type="PROSITE-ProRule" id="PRU01373"/>
    </source>
</evidence>
<dbReference type="PROSITE" id="PS51257">
    <property type="entry name" value="PROKAR_LIPOPROTEIN"/>
    <property type="match status" value="1"/>
</dbReference>
<evidence type="ECO:0000313" key="9">
    <source>
        <dbReference type="EMBL" id="PUT47282.1"/>
    </source>
</evidence>
<evidence type="ECO:0000256" key="1">
    <source>
        <dbReference type="ARBA" id="ARBA00004752"/>
    </source>
</evidence>
<dbReference type="PANTHER" id="PTHR30582:SF2">
    <property type="entry name" value="L,D-TRANSPEPTIDASE YCIB-RELATED"/>
    <property type="match status" value="1"/>
</dbReference>
<keyword evidence="5 7" id="KW-0573">Peptidoglycan synthesis</keyword>
<dbReference type="InterPro" id="IPR005490">
    <property type="entry name" value="LD_TPept_cat_dom"/>
</dbReference>
<evidence type="ECO:0000259" key="8">
    <source>
        <dbReference type="PROSITE" id="PS52029"/>
    </source>
</evidence>
<dbReference type="OrthoDB" id="463216at2"/>
<gene>
    <name evidence="10" type="ORF">D6J04_04040</name>
    <name evidence="9" type="ORF">DB745_08050</name>
    <name evidence="11" type="ORF">DIZ81_04635</name>
</gene>
<dbReference type="InterPro" id="IPR038063">
    <property type="entry name" value="Transpep_catalytic_dom"/>
</dbReference>
<dbReference type="Pfam" id="PF03734">
    <property type="entry name" value="YkuD"/>
    <property type="match status" value="1"/>
</dbReference>
<evidence type="ECO:0000313" key="10">
    <source>
        <dbReference type="EMBL" id="RJT48277.1"/>
    </source>
</evidence>
<dbReference type="PANTHER" id="PTHR30582">
    <property type="entry name" value="L,D-TRANSPEPTIDASE"/>
    <property type="match status" value="1"/>
</dbReference>
<comment type="pathway">
    <text evidence="1 7">Cell wall biogenesis; peptidoglycan biosynthesis.</text>
</comment>
<evidence type="ECO:0000256" key="4">
    <source>
        <dbReference type="ARBA" id="ARBA00022960"/>
    </source>
</evidence>
<proteinExistence type="inferred from homology"/>
<dbReference type="AlphaFoldDB" id="A0A3A5LAQ9"/>
<evidence type="ECO:0000313" key="13">
    <source>
        <dbReference type="Proteomes" id="UP000270757"/>
    </source>
</evidence>
<evidence type="ECO:0000313" key="12">
    <source>
        <dbReference type="Proteomes" id="UP000251035"/>
    </source>
</evidence>
<accession>A0A3A5LAQ9</accession>